<reference evidence="3" key="1">
    <citation type="submission" date="2020-03" db="EMBL/GenBank/DDBJ databases">
        <title>A mixture of massive structural variations and highly conserved coding sequences in Ustilaginoidea virens genome.</title>
        <authorList>
            <person name="Zhang K."/>
            <person name="Zhao Z."/>
            <person name="Zhang Z."/>
            <person name="Li Y."/>
            <person name="Hsiang T."/>
            <person name="Sun W."/>
        </authorList>
    </citation>
    <scope>NUCLEOTIDE SEQUENCE</scope>
    <source>
        <strain evidence="3">UV-8b</strain>
    </source>
</reference>
<dbReference type="OrthoDB" id="2373480at2759"/>
<dbReference type="Pfam" id="PF03583">
    <property type="entry name" value="LIP"/>
    <property type="match status" value="1"/>
</dbReference>
<feature type="signal peptide" evidence="2">
    <location>
        <begin position="1"/>
        <end position="21"/>
    </location>
</feature>
<name>A0A8E5HJV5_USTVR</name>
<evidence type="ECO:0000313" key="3">
    <source>
        <dbReference type="EMBL" id="QUC16734.1"/>
    </source>
</evidence>
<evidence type="ECO:0000256" key="1">
    <source>
        <dbReference type="ARBA" id="ARBA00022801"/>
    </source>
</evidence>
<proteinExistence type="inferred from homology"/>
<dbReference type="GO" id="GO:0016042">
    <property type="term" value="P:lipid catabolic process"/>
    <property type="evidence" value="ECO:0007669"/>
    <property type="project" value="UniProtKB-UniRule"/>
</dbReference>
<dbReference type="KEGG" id="uvi:66061753"/>
<comment type="similarity">
    <text evidence="2">Belongs to the AB hydrolase superfamily. Lipase family.</text>
</comment>
<accession>A0A8E5HJV5</accession>
<evidence type="ECO:0008006" key="5">
    <source>
        <dbReference type="Google" id="ProtNLM"/>
    </source>
</evidence>
<keyword evidence="4" id="KW-1185">Reference proteome</keyword>
<dbReference type="Proteomes" id="UP000027002">
    <property type="component" value="Chromosome 1"/>
</dbReference>
<organism evidence="3 4">
    <name type="scientific">Ustilaginoidea virens</name>
    <name type="common">Rice false smut fungus</name>
    <name type="synonym">Villosiclava virens</name>
    <dbReference type="NCBI Taxonomy" id="1159556"/>
    <lineage>
        <taxon>Eukaryota</taxon>
        <taxon>Fungi</taxon>
        <taxon>Dikarya</taxon>
        <taxon>Ascomycota</taxon>
        <taxon>Pezizomycotina</taxon>
        <taxon>Sordariomycetes</taxon>
        <taxon>Hypocreomycetidae</taxon>
        <taxon>Hypocreales</taxon>
        <taxon>Clavicipitaceae</taxon>
        <taxon>Ustilaginoidea</taxon>
    </lineage>
</organism>
<dbReference type="GO" id="GO:0004806">
    <property type="term" value="F:triacylglycerol lipase activity"/>
    <property type="evidence" value="ECO:0007669"/>
    <property type="project" value="UniProtKB-UniRule"/>
</dbReference>
<sequence>MKFLLRLNLTLLAAFAHSFYAVPEGLESVRPGTILKHRKPPAPIAAFGAARINLQDSHQILYRTSDSSGNATATVLTVLIPHNADFGKVLSYQVLEDAAYARCAPSYVFQFGASTGGLFGTVANQAELLLIEAALEEGWVVVAPDYQGPRAAFLANKLAGHSILDGIRAALSSGEITGIRGDATVSLWGYSGGCVATTFAVELQPSYAPELGASIAGAALGGPVPDLSSCLATINKGPLAGLIPAGIIGLSAEYPALAALVDEQLLPRYREKFYKAGRECLVANLANFLLADVFAMAKDRAIFSQGLAKTIMDQNSAGQATPKVPLFIYKAIHDEVSPIRYTDELVKGYCDKGASVEYVKHPEALHSTLSSTGAPAAFAWLKGIMSGKKKPDKKCSTKVARNRLWDRSTYQVMPKFIADALLDLMGKPVGPGGLLESGMQSRDAPGLGDTGAQSCPAPGIFVVR</sequence>
<dbReference type="GeneID" id="66061753"/>
<dbReference type="SUPFAM" id="SSF53474">
    <property type="entry name" value="alpha/beta-Hydrolases"/>
    <property type="match status" value="1"/>
</dbReference>
<gene>
    <name evidence="3" type="ORF">UV8b_00975</name>
</gene>
<dbReference type="Gene3D" id="1.10.260.130">
    <property type="match status" value="1"/>
</dbReference>
<dbReference type="PANTHER" id="PTHR34853:SF5">
    <property type="entry name" value="LIP-DOMAIN-CONTAINING PROTEIN-RELATED"/>
    <property type="match status" value="1"/>
</dbReference>
<dbReference type="PANTHER" id="PTHR34853">
    <property type="match status" value="1"/>
</dbReference>
<dbReference type="Gene3D" id="3.40.50.1820">
    <property type="entry name" value="alpha/beta hydrolase"/>
    <property type="match status" value="1"/>
</dbReference>
<dbReference type="InterPro" id="IPR005152">
    <property type="entry name" value="Lipase_secreted"/>
</dbReference>
<dbReference type="AlphaFoldDB" id="A0A8E5HJV5"/>
<dbReference type="PIRSF" id="PIRSF029171">
    <property type="entry name" value="Esterase_LipA"/>
    <property type="match status" value="1"/>
</dbReference>
<dbReference type="RefSeq" id="XP_042994407.1">
    <property type="nucleotide sequence ID" value="XM_043138473.1"/>
</dbReference>
<dbReference type="InterPro" id="IPR029058">
    <property type="entry name" value="AB_hydrolase_fold"/>
</dbReference>
<evidence type="ECO:0000256" key="2">
    <source>
        <dbReference type="PIRNR" id="PIRNR029171"/>
    </source>
</evidence>
<keyword evidence="1" id="KW-0378">Hydrolase</keyword>
<feature type="chain" id="PRO_5034386363" description="Secretory lipase family protein" evidence="2">
    <location>
        <begin position="22"/>
        <end position="464"/>
    </location>
</feature>
<evidence type="ECO:0000313" key="4">
    <source>
        <dbReference type="Proteomes" id="UP000027002"/>
    </source>
</evidence>
<keyword evidence="2" id="KW-0732">Signal</keyword>
<dbReference type="EMBL" id="CP072753">
    <property type="protein sequence ID" value="QUC16734.1"/>
    <property type="molecule type" value="Genomic_DNA"/>
</dbReference>
<protein>
    <recommendedName>
        <fullName evidence="5">Secretory lipase family protein</fullName>
    </recommendedName>
</protein>